<gene>
    <name evidence="2" type="ORF">AIOL_003589</name>
</gene>
<organism evidence="2 3">
    <name type="scientific">Candidatus Rhodobacter oscarellae</name>
    <dbReference type="NCBI Taxonomy" id="1675527"/>
    <lineage>
        <taxon>Bacteria</taxon>
        <taxon>Pseudomonadati</taxon>
        <taxon>Pseudomonadota</taxon>
        <taxon>Alphaproteobacteria</taxon>
        <taxon>Rhodobacterales</taxon>
        <taxon>Rhodobacter group</taxon>
        <taxon>Rhodobacter</taxon>
    </lineage>
</organism>
<dbReference type="PATRIC" id="fig|1675527.3.peg.3758"/>
<dbReference type="STRING" id="1675527.AIOL_003589"/>
<sequence length="145" mass="15568">MRKYAPEPNVMTNTRRIAFAYFFVLTIVAGLNYIPGLTDADGLAFGIFALDIFDDALHLASALWALAAALISHRAARLYMLIFGALYLADGAMGLAVGSGYLDMGIFTNGVLELPFGFKILANLPHIGLGGIALAVGLFLDRDER</sequence>
<evidence type="ECO:0000256" key="1">
    <source>
        <dbReference type="SAM" id="Phobius"/>
    </source>
</evidence>
<reference evidence="2 3" key="1">
    <citation type="submission" date="2015-06" db="EMBL/GenBank/DDBJ databases">
        <title>Draft genome sequence of an Alphaproteobacteria species associated to the Mediterranean sponge Oscarella lobularis.</title>
        <authorList>
            <person name="Jourda C."/>
            <person name="Santini S."/>
            <person name="Claverie J.-M."/>
        </authorList>
    </citation>
    <scope>NUCLEOTIDE SEQUENCE [LARGE SCALE GENOMIC DNA]</scope>
    <source>
        <strain evidence="2">IGS</strain>
    </source>
</reference>
<keyword evidence="1" id="KW-0472">Membrane</keyword>
<comment type="caution">
    <text evidence="2">The sequence shown here is derived from an EMBL/GenBank/DDBJ whole genome shotgun (WGS) entry which is preliminary data.</text>
</comment>
<keyword evidence="1" id="KW-0812">Transmembrane</keyword>
<name>A0A0J9E7E4_9RHOB</name>
<keyword evidence="1" id="KW-1133">Transmembrane helix</keyword>
<feature type="transmembrane region" description="Helical" evidence="1">
    <location>
        <begin position="120"/>
        <end position="140"/>
    </location>
</feature>
<proteinExistence type="predicted"/>
<dbReference type="AlphaFoldDB" id="A0A0J9E7E4"/>
<evidence type="ECO:0000313" key="2">
    <source>
        <dbReference type="EMBL" id="KMW58611.1"/>
    </source>
</evidence>
<feature type="transmembrane region" description="Helical" evidence="1">
    <location>
        <begin position="78"/>
        <end position="100"/>
    </location>
</feature>
<protein>
    <recommendedName>
        <fullName evidence="4">DUF4383 domain-containing protein</fullName>
    </recommendedName>
</protein>
<evidence type="ECO:0008006" key="4">
    <source>
        <dbReference type="Google" id="ProtNLM"/>
    </source>
</evidence>
<accession>A0A0J9E7E4</accession>
<dbReference type="EMBL" id="LFTY01000002">
    <property type="protein sequence ID" value="KMW58611.1"/>
    <property type="molecule type" value="Genomic_DNA"/>
</dbReference>
<feature type="transmembrane region" description="Helical" evidence="1">
    <location>
        <begin position="20"/>
        <end position="37"/>
    </location>
</feature>
<dbReference type="Proteomes" id="UP000037178">
    <property type="component" value="Unassembled WGS sequence"/>
</dbReference>
<evidence type="ECO:0000313" key="3">
    <source>
        <dbReference type="Proteomes" id="UP000037178"/>
    </source>
</evidence>
<feature type="transmembrane region" description="Helical" evidence="1">
    <location>
        <begin position="43"/>
        <end position="71"/>
    </location>
</feature>
<keyword evidence="3" id="KW-1185">Reference proteome</keyword>